<evidence type="ECO:0000256" key="10">
    <source>
        <dbReference type="PIRSR" id="PIRSR601233-2"/>
    </source>
</evidence>
<dbReference type="AlphaFoldDB" id="A0A345NKD9"/>
<keyword evidence="5" id="KW-0692">RNA repair</keyword>
<feature type="binding site" evidence="11">
    <location>
        <position position="172"/>
    </location>
    <ligand>
        <name>Mn(2+)</name>
        <dbReference type="ChEBI" id="CHEBI:29035"/>
        <label>2</label>
    </ligand>
</feature>
<name>A0A345NKD9_9MICO</name>
<dbReference type="PANTHER" id="PTHR43749:SF2">
    <property type="entry name" value="RNA-SPLICING LIGASE RTCB"/>
    <property type="match status" value="1"/>
</dbReference>
<feature type="binding site" evidence="10">
    <location>
        <position position="302"/>
    </location>
    <ligand>
        <name>GMP</name>
        <dbReference type="ChEBI" id="CHEBI:58115"/>
    </ligand>
</feature>
<evidence type="ECO:0000256" key="5">
    <source>
        <dbReference type="ARBA" id="ARBA00022800"/>
    </source>
</evidence>
<dbReference type="EC" id="6.5.1.8" evidence="1"/>
<keyword evidence="3 11" id="KW-0479">Metal-binding</keyword>
<evidence type="ECO:0000256" key="8">
    <source>
        <dbReference type="ARBA" id="ARBA00047746"/>
    </source>
</evidence>
<feature type="binding site" evidence="10">
    <location>
        <begin position="319"/>
        <end position="322"/>
    </location>
    <ligand>
        <name>GMP</name>
        <dbReference type="ChEBI" id="CHEBI:58115"/>
    </ligand>
</feature>
<dbReference type="OrthoDB" id="9802323at2"/>
<evidence type="ECO:0000256" key="2">
    <source>
        <dbReference type="ARBA" id="ARBA00022598"/>
    </source>
</evidence>
<dbReference type="GO" id="GO:0003909">
    <property type="term" value="F:DNA ligase activity"/>
    <property type="evidence" value="ECO:0007669"/>
    <property type="project" value="TreeGrafter"/>
</dbReference>
<dbReference type="GO" id="GO:0030145">
    <property type="term" value="F:manganese ion binding"/>
    <property type="evidence" value="ECO:0007669"/>
    <property type="project" value="TreeGrafter"/>
</dbReference>
<evidence type="ECO:0000256" key="4">
    <source>
        <dbReference type="ARBA" id="ARBA00022741"/>
    </source>
</evidence>
<evidence type="ECO:0000256" key="11">
    <source>
        <dbReference type="PIRSR" id="PIRSR601233-3"/>
    </source>
</evidence>
<dbReference type="PANTHER" id="PTHR43749">
    <property type="entry name" value="RNA-SPLICING LIGASE RTCB"/>
    <property type="match status" value="1"/>
</dbReference>
<evidence type="ECO:0000256" key="1">
    <source>
        <dbReference type="ARBA" id="ARBA00012726"/>
    </source>
</evidence>
<organism evidence="12 13">
    <name type="scientific">Ornithinimicrobium avium</name>
    <dbReference type="NCBI Taxonomy" id="2283195"/>
    <lineage>
        <taxon>Bacteria</taxon>
        <taxon>Bacillati</taxon>
        <taxon>Actinomycetota</taxon>
        <taxon>Actinomycetes</taxon>
        <taxon>Micrococcales</taxon>
        <taxon>Ornithinimicrobiaceae</taxon>
        <taxon>Ornithinimicrobium</taxon>
    </lineage>
</organism>
<feature type="binding site" evidence="10">
    <location>
        <begin position="263"/>
        <end position="264"/>
    </location>
    <ligand>
        <name>GMP</name>
        <dbReference type="ChEBI" id="CHEBI:58115"/>
    </ligand>
</feature>
<feature type="binding site" evidence="10">
    <location>
        <position position="389"/>
    </location>
    <ligand>
        <name>GMP</name>
        <dbReference type="ChEBI" id="CHEBI:58115"/>
    </ligand>
</feature>
<dbReference type="InterPro" id="IPR052915">
    <property type="entry name" value="RtcB-like"/>
</dbReference>
<dbReference type="RefSeq" id="WP_114927262.1">
    <property type="nucleotide sequence ID" value="NZ_CP031229.1"/>
</dbReference>
<comment type="catalytic activity">
    <reaction evidence="8">
        <text>a 3'-end 3'-phospho-ribonucleotide-RNA + a 5'-end dephospho-ribonucleoside-RNA + GTP = a ribonucleotidyl-ribonucleotide-RNA + GMP + diphosphate</text>
        <dbReference type="Rhea" id="RHEA:68076"/>
        <dbReference type="Rhea" id="RHEA-COMP:10463"/>
        <dbReference type="Rhea" id="RHEA-COMP:13936"/>
        <dbReference type="Rhea" id="RHEA-COMP:17355"/>
        <dbReference type="ChEBI" id="CHEBI:33019"/>
        <dbReference type="ChEBI" id="CHEBI:37565"/>
        <dbReference type="ChEBI" id="CHEBI:58115"/>
        <dbReference type="ChEBI" id="CHEBI:83062"/>
        <dbReference type="ChEBI" id="CHEBI:138284"/>
        <dbReference type="ChEBI" id="CHEBI:173118"/>
        <dbReference type="EC" id="6.5.1.8"/>
    </reaction>
</comment>
<feature type="binding site" evidence="11">
    <location>
        <position position="68"/>
    </location>
    <ligand>
        <name>Mn(2+)</name>
        <dbReference type="ChEBI" id="CHEBI:29035"/>
        <label>1</label>
    </ligand>
</feature>
<evidence type="ECO:0000256" key="9">
    <source>
        <dbReference type="PIRSR" id="PIRSR601233-1"/>
    </source>
</evidence>
<dbReference type="GO" id="GO:0005525">
    <property type="term" value="F:GTP binding"/>
    <property type="evidence" value="ECO:0007669"/>
    <property type="project" value="UniProtKB-KW"/>
</dbReference>
<keyword evidence="4 10" id="KW-0547">Nucleotide-binding</keyword>
<dbReference type="Pfam" id="PF01139">
    <property type="entry name" value="RtcB"/>
    <property type="match status" value="1"/>
</dbReference>
<dbReference type="EMBL" id="CP031229">
    <property type="protein sequence ID" value="AXH95497.1"/>
    <property type="molecule type" value="Genomic_DNA"/>
</dbReference>
<dbReference type="GO" id="GO:0042245">
    <property type="term" value="P:RNA repair"/>
    <property type="evidence" value="ECO:0007669"/>
    <property type="project" value="UniProtKB-KW"/>
</dbReference>
<protein>
    <recommendedName>
        <fullName evidence="1">3'-phosphate/5'-hydroxy nucleic acid ligase</fullName>
        <ecNumber evidence="1">6.5.1.8</ecNumber>
    </recommendedName>
</protein>
<keyword evidence="6 10" id="KW-0342">GTP-binding</keyword>
<comment type="cofactor">
    <cofactor evidence="11">
        <name>Mn(2+)</name>
        <dbReference type="ChEBI" id="CHEBI:29035"/>
    </cofactor>
    <text evidence="11">Binds 2 manganese ions per subunit.</text>
</comment>
<dbReference type="InterPro" id="IPR036025">
    <property type="entry name" value="RtcB-like_sf"/>
</dbReference>
<gene>
    <name evidence="12" type="ORF">DV701_04555</name>
</gene>
<evidence type="ECO:0000256" key="6">
    <source>
        <dbReference type="ARBA" id="ARBA00023134"/>
    </source>
</evidence>
<dbReference type="SUPFAM" id="SSF103365">
    <property type="entry name" value="Hypothetical protein PH1602"/>
    <property type="match status" value="1"/>
</dbReference>
<evidence type="ECO:0000256" key="3">
    <source>
        <dbReference type="ARBA" id="ARBA00022723"/>
    </source>
</evidence>
<evidence type="ECO:0000256" key="7">
    <source>
        <dbReference type="ARBA" id="ARBA00023211"/>
    </source>
</evidence>
<sequence length="391" mass="43001">MEKINDKLYSWASIIADNALEQARLTAQLSIVDPHVALMPDAHLGMGATVGSVIPTVDAVIPAAVGVDIGCGMVAVRTQFTEDDVRAARRPLSFLREQIERAVPLSPGRYNRKVLGLATESVVELEELAEVEGVRPADFAKNWRLQLGSLGGGNHFIEVTVDEDGAVWTFLHSGNRGVGNLIARRFIKAAQQLAERRGDDLPDRALAYLTTADADYAAYLAHLHWAQEFARLNREVMMDRVVDQLARFLGRSVDRLEEVNCHHNYTSLEEHFGKEVLVSRKGAIAAHAGVRGLIPGSMGTRSYVVTGKGDEMSLCSAPHGAGREYSRTQARKTFTQDDLRERMAGIEYHDHPAFVDEIPDAYKDIDVVMADAADLVSVDHVLRQIVNVKGQ</sequence>
<evidence type="ECO:0000313" key="12">
    <source>
        <dbReference type="EMBL" id="AXH95497.1"/>
    </source>
</evidence>
<evidence type="ECO:0000313" key="13">
    <source>
        <dbReference type="Proteomes" id="UP000253790"/>
    </source>
</evidence>
<keyword evidence="13" id="KW-1185">Reference proteome</keyword>
<keyword evidence="2" id="KW-0436">Ligase</keyword>
<feature type="binding site" evidence="11">
    <location>
        <position position="155"/>
    </location>
    <ligand>
        <name>Mn(2+)</name>
        <dbReference type="ChEBI" id="CHEBI:29035"/>
        <label>1</label>
    </ligand>
</feature>
<dbReference type="Proteomes" id="UP000253790">
    <property type="component" value="Chromosome"/>
</dbReference>
<feature type="binding site" evidence="10">
    <location>
        <begin position="154"/>
        <end position="158"/>
    </location>
    <ligand>
        <name>GMP</name>
        <dbReference type="ChEBI" id="CHEBI:58115"/>
    </ligand>
</feature>
<dbReference type="GO" id="GO:0170057">
    <property type="term" value="F:RNA ligase (GTP) activity"/>
    <property type="evidence" value="ECO:0007669"/>
    <property type="project" value="UniProtKB-EC"/>
</dbReference>
<accession>A0A345NKD9</accession>
<keyword evidence="7 11" id="KW-0464">Manganese</keyword>
<feature type="binding site" evidence="10">
    <location>
        <begin position="295"/>
        <end position="298"/>
    </location>
    <ligand>
        <name>GMP</name>
        <dbReference type="ChEBI" id="CHEBI:58115"/>
    </ligand>
</feature>
<reference evidence="12 13" key="1">
    <citation type="submission" date="2018-07" db="EMBL/GenBank/DDBJ databases">
        <title>Complete genome sequencing of Ornithinimicrobium sp. AMA3305.</title>
        <authorList>
            <person name="Bae J.-W."/>
        </authorList>
    </citation>
    <scope>NUCLEOTIDE SEQUENCE [LARGE SCALE GENOMIC DNA]</scope>
    <source>
        <strain evidence="12 13">AMA3305</strain>
    </source>
</reference>
<dbReference type="GO" id="GO:0006396">
    <property type="term" value="P:RNA processing"/>
    <property type="evidence" value="ECO:0007669"/>
    <property type="project" value="InterPro"/>
</dbReference>
<feature type="active site" description="GMP-histidine intermediate" evidence="9">
    <location>
        <position position="319"/>
    </location>
</feature>
<feature type="binding site" evidence="11">
    <location>
        <position position="263"/>
    </location>
    <ligand>
        <name>Mn(2+)</name>
        <dbReference type="ChEBI" id="CHEBI:29035"/>
        <label>2</label>
    </ligand>
</feature>
<dbReference type="InterPro" id="IPR001233">
    <property type="entry name" value="RtcB"/>
</dbReference>
<dbReference type="Gene3D" id="3.90.1860.10">
    <property type="entry name" value="tRNA-splicing ligase RtcB"/>
    <property type="match status" value="1"/>
</dbReference>
<proteinExistence type="predicted"/>
<dbReference type="GO" id="GO:0006281">
    <property type="term" value="P:DNA repair"/>
    <property type="evidence" value="ECO:0007669"/>
    <property type="project" value="TreeGrafter"/>
</dbReference>
<dbReference type="KEGG" id="orn:DV701_04555"/>